<keyword evidence="2" id="KW-0479">Metal-binding</keyword>
<keyword evidence="2" id="KW-0862">Zinc</keyword>
<dbReference type="OrthoDB" id="2737924at2759"/>
<gene>
    <name evidence="4" type="ORF">TRAPUB_14204</name>
</gene>
<dbReference type="Proteomes" id="UP000184267">
    <property type="component" value="Unassembled WGS sequence"/>
</dbReference>
<dbReference type="PANTHER" id="PTHR47481">
    <property type="match status" value="1"/>
</dbReference>
<name>A0A1M2VP09_TRAPU</name>
<dbReference type="InterPro" id="IPR001878">
    <property type="entry name" value="Znf_CCHC"/>
</dbReference>
<dbReference type="PROSITE" id="PS50158">
    <property type="entry name" value="ZF_CCHC"/>
    <property type="match status" value="1"/>
</dbReference>
<accession>A0A1M2VP09</accession>
<dbReference type="GO" id="GO:0008270">
    <property type="term" value="F:zinc ion binding"/>
    <property type="evidence" value="ECO:0007669"/>
    <property type="project" value="UniProtKB-KW"/>
</dbReference>
<dbReference type="InterPro" id="IPR036875">
    <property type="entry name" value="Znf_CCHC_sf"/>
</dbReference>
<protein>
    <recommendedName>
        <fullName evidence="3">CCHC-type domain-containing protein</fullName>
    </recommendedName>
</protein>
<dbReference type="Pfam" id="PF14223">
    <property type="entry name" value="Retrotran_gag_2"/>
    <property type="match status" value="1"/>
</dbReference>
<keyword evidence="1" id="KW-0507">mRNA processing</keyword>
<comment type="caution">
    <text evidence="4">The sequence shown here is derived from an EMBL/GenBank/DDBJ whole genome shotgun (WGS) entry which is preliminary data.</text>
</comment>
<evidence type="ECO:0000259" key="3">
    <source>
        <dbReference type="PROSITE" id="PS50158"/>
    </source>
</evidence>
<dbReference type="SMART" id="SM00343">
    <property type="entry name" value="ZnF_C2HC"/>
    <property type="match status" value="1"/>
</dbReference>
<dbReference type="SUPFAM" id="SSF57756">
    <property type="entry name" value="Retrovirus zinc finger-like domains"/>
    <property type="match status" value="1"/>
</dbReference>
<keyword evidence="5" id="KW-1185">Reference proteome</keyword>
<proteinExistence type="predicted"/>
<reference evidence="4 5" key="1">
    <citation type="submission" date="2016-10" db="EMBL/GenBank/DDBJ databases">
        <title>Genome sequence of the basidiomycete white-rot fungus Trametes pubescens.</title>
        <authorList>
            <person name="Makela M.R."/>
            <person name="Granchi Z."/>
            <person name="Peng M."/>
            <person name="De Vries R.P."/>
            <person name="Grigoriev I."/>
            <person name="Riley R."/>
            <person name="Hilden K."/>
        </authorList>
    </citation>
    <scope>NUCLEOTIDE SEQUENCE [LARGE SCALE GENOMIC DNA]</scope>
    <source>
        <strain evidence="4 5">FBCC735</strain>
    </source>
</reference>
<dbReference type="EMBL" id="MNAD01000935">
    <property type="protein sequence ID" value="OJT09341.1"/>
    <property type="molecule type" value="Genomic_DNA"/>
</dbReference>
<keyword evidence="2" id="KW-0863">Zinc-finger</keyword>
<dbReference type="GO" id="GO:0003676">
    <property type="term" value="F:nucleic acid binding"/>
    <property type="evidence" value="ECO:0007669"/>
    <property type="project" value="InterPro"/>
</dbReference>
<sequence length="253" mass="28069">MLPSIMKLNETNYIERSMLMEALLVRKGLWEITSGETTRPMGSEGSKAVKAWKRKTAEARAEIVLNVEPSELPHVRSQDAAEVWGSLRLVHQARGFGTRLSRHHDFFQMRKHDDQPMSVWIANIRRAAFQLEEIGADLDDEDIILVLTSGLPPSLENFVIMLNATPTEALTLDYVVACLLNKESRQSVAIPQSSNLMLMAAAARARVPLHMITCYRCVQKGHYQVDCPLNAAAAPPAAIAGAAFVVEDEECAF</sequence>
<evidence type="ECO:0000256" key="1">
    <source>
        <dbReference type="ARBA" id="ARBA00022664"/>
    </source>
</evidence>
<dbReference type="PANTHER" id="PTHR47481:SF7">
    <property type="entry name" value="CCHC-TYPE DOMAIN-CONTAINING PROTEIN"/>
    <property type="match status" value="1"/>
</dbReference>
<dbReference type="GO" id="GO:0006397">
    <property type="term" value="P:mRNA processing"/>
    <property type="evidence" value="ECO:0007669"/>
    <property type="project" value="UniProtKB-KW"/>
</dbReference>
<organism evidence="4 5">
    <name type="scientific">Trametes pubescens</name>
    <name type="common">White-rot fungus</name>
    <dbReference type="NCBI Taxonomy" id="154538"/>
    <lineage>
        <taxon>Eukaryota</taxon>
        <taxon>Fungi</taxon>
        <taxon>Dikarya</taxon>
        <taxon>Basidiomycota</taxon>
        <taxon>Agaricomycotina</taxon>
        <taxon>Agaricomycetes</taxon>
        <taxon>Polyporales</taxon>
        <taxon>Polyporaceae</taxon>
        <taxon>Trametes</taxon>
    </lineage>
</organism>
<dbReference type="STRING" id="154538.A0A1M2VP09"/>
<evidence type="ECO:0000313" key="4">
    <source>
        <dbReference type="EMBL" id="OJT09341.1"/>
    </source>
</evidence>
<evidence type="ECO:0000313" key="5">
    <source>
        <dbReference type="Proteomes" id="UP000184267"/>
    </source>
</evidence>
<evidence type="ECO:0000256" key="2">
    <source>
        <dbReference type="PROSITE-ProRule" id="PRU00047"/>
    </source>
</evidence>
<feature type="domain" description="CCHC-type" evidence="3">
    <location>
        <begin position="214"/>
        <end position="228"/>
    </location>
</feature>
<dbReference type="AlphaFoldDB" id="A0A1M2VP09"/>
<dbReference type="Pfam" id="PF00098">
    <property type="entry name" value="zf-CCHC"/>
    <property type="match status" value="1"/>
</dbReference>
<dbReference type="OMA" id="MSVWIAN"/>